<keyword evidence="1" id="KW-0472">Membrane</keyword>
<evidence type="ECO:0000256" key="1">
    <source>
        <dbReference type="SAM" id="Phobius"/>
    </source>
</evidence>
<proteinExistence type="predicted"/>
<keyword evidence="1" id="KW-1133">Transmembrane helix</keyword>
<sequence>MTEEQFANYSTTILVGALILYMAFIIFDLAKKSKAGKFGMAILFIGLFTGVAGFIIKTVIVETMEVGIQLQPVVNLIS</sequence>
<feature type="transmembrane region" description="Helical" evidence="1">
    <location>
        <begin position="6"/>
        <end position="26"/>
    </location>
</feature>
<organism evidence="2 3">
    <name type="scientific">Oleiphilus messinensis</name>
    <dbReference type="NCBI Taxonomy" id="141451"/>
    <lineage>
        <taxon>Bacteria</taxon>
        <taxon>Pseudomonadati</taxon>
        <taxon>Pseudomonadota</taxon>
        <taxon>Gammaproteobacteria</taxon>
        <taxon>Oceanospirillales</taxon>
        <taxon>Oleiphilaceae</taxon>
        <taxon>Oleiphilus</taxon>
    </lineage>
</organism>
<evidence type="ECO:0000313" key="3">
    <source>
        <dbReference type="Proteomes" id="UP000196027"/>
    </source>
</evidence>
<keyword evidence="1" id="KW-0812">Transmembrane</keyword>
<evidence type="ECO:0008006" key="4">
    <source>
        <dbReference type="Google" id="ProtNLM"/>
    </source>
</evidence>
<evidence type="ECO:0000313" key="2">
    <source>
        <dbReference type="EMBL" id="ARU57142.1"/>
    </source>
</evidence>
<dbReference type="InterPro" id="IPR021249">
    <property type="entry name" value="DUF2788"/>
</dbReference>
<feature type="transmembrane region" description="Helical" evidence="1">
    <location>
        <begin position="38"/>
        <end position="56"/>
    </location>
</feature>
<dbReference type="OrthoDB" id="5625617at2"/>
<dbReference type="RefSeq" id="WP_087462064.1">
    <property type="nucleotide sequence ID" value="NZ_CP021425.1"/>
</dbReference>
<dbReference type="EMBL" id="CP021425">
    <property type="protein sequence ID" value="ARU57142.1"/>
    <property type="molecule type" value="Genomic_DNA"/>
</dbReference>
<protein>
    <recommendedName>
        <fullName evidence="4">DUF2788 domain-containing protein</fullName>
    </recommendedName>
</protein>
<dbReference type="Pfam" id="PF10981">
    <property type="entry name" value="DUF2788"/>
    <property type="match status" value="1"/>
</dbReference>
<gene>
    <name evidence="2" type="ORF">OLMES_3099</name>
</gene>
<accession>A0A1Y0I9E7</accession>
<dbReference type="Proteomes" id="UP000196027">
    <property type="component" value="Chromosome"/>
</dbReference>
<dbReference type="AlphaFoldDB" id="A0A1Y0I9E7"/>
<name>A0A1Y0I9E7_9GAMM</name>
<reference evidence="2 3" key="1">
    <citation type="submission" date="2017-05" db="EMBL/GenBank/DDBJ databases">
        <title>Genomic insights into alkan degradation activity of Oleiphilus messinensis.</title>
        <authorList>
            <person name="Kozyavkin S.A."/>
            <person name="Slesarev A.I."/>
            <person name="Golyshin P.N."/>
            <person name="Korzhenkov A."/>
            <person name="Golyshina O.N."/>
            <person name="Toshchakov S.V."/>
        </authorList>
    </citation>
    <scope>NUCLEOTIDE SEQUENCE [LARGE SCALE GENOMIC DNA]</scope>
    <source>
        <strain evidence="2 3">ME102</strain>
    </source>
</reference>
<dbReference type="KEGG" id="ome:OLMES_3099"/>
<keyword evidence="3" id="KW-1185">Reference proteome</keyword>